<dbReference type="InterPro" id="IPR050679">
    <property type="entry name" value="Bact_HTH_transcr_reg"/>
</dbReference>
<name>A0A3S4GFD8_9HYPH</name>
<dbReference type="Gene3D" id="1.10.10.10">
    <property type="entry name" value="Winged helix-like DNA-binding domain superfamily/Winged helix DNA-binding domain"/>
    <property type="match status" value="1"/>
</dbReference>
<dbReference type="InterPro" id="IPR028978">
    <property type="entry name" value="Chorismate_lyase_/UTRA_dom_sf"/>
</dbReference>
<protein>
    <submittedName>
        <fullName evidence="5">HTH-type transcriptional repressor YvoA</fullName>
    </submittedName>
</protein>
<dbReference type="SUPFAM" id="SSF64288">
    <property type="entry name" value="Chorismate lyase-like"/>
    <property type="match status" value="1"/>
</dbReference>
<keyword evidence="6" id="KW-1185">Reference proteome</keyword>
<dbReference type="Gene3D" id="3.40.1410.10">
    <property type="entry name" value="Chorismate lyase-like"/>
    <property type="match status" value="1"/>
</dbReference>
<reference evidence="5 6" key="1">
    <citation type="submission" date="2018-12" db="EMBL/GenBank/DDBJ databases">
        <authorList>
            <person name="Criscuolo A."/>
        </authorList>
    </citation>
    <scope>NUCLEOTIDE SEQUENCE [LARGE SCALE GENOMIC DNA]</scope>
    <source>
        <strain evidence="5">ACIP1116281</strain>
    </source>
</reference>
<dbReference type="InterPro" id="IPR036388">
    <property type="entry name" value="WH-like_DNA-bd_sf"/>
</dbReference>
<evidence type="ECO:0000259" key="4">
    <source>
        <dbReference type="PROSITE" id="PS50949"/>
    </source>
</evidence>
<organism evidence="5 6">
    <name type="scientific">Devosia equisanguinis</name>
    <dbReference type="NCBI Taxonomy" id="2490941"/>
    <lineage>
        <taxon>Bacteria</taxon>
        <taxon>Pseudomonadati</taxon>
        <taxon>Pseudomonadota</taxon>
        <taxon>Alphaproteobacteria</taxon>
        <taxon>Hyphomicrobiales</taxon>
        <taxon>Devosiaceae</taxon>
        <taxon>Devosia</taxon>
    </lineage>
</organism>
<evidence type="ECO:0000256" key="3">
    <source>
        <dbReference type="ARBA" id="ARBA00023163"/>
    </source>
</evidence>
<dbReference type="GO" id="GO:0045892">
    <property type="term" value="P:negative regulation of DNA-templated transcription"/>
    <property type="evidence" value="ECO:0007669"/>
    <property type="project" value="TreeGrafter"/>
</dbReference>
<dbReference type="OrthoDB" id="7334968at2"/>
<dbReference type="Pfam" id="PF07702">
    <property type="entry name" value="UTRA"/>
    <property type="match status" value="1"/>
</dbReference>
<dbReference type="GO" id="GO:0003677">
    <property type="term" value="F:DNA binding"/>
    <property type="evidence" value="ECO:0007669"/>
    <property type="project" value="UniProtKB-KW"/>
</dbReference>
<dbReference type="SMART" id="SM00866">
    <property type="entry name" value="UTRA"/>
    <property type="match status" value="1"/>
</dbReference>
<dbReference type="PANTHER" id="PTHR44846:SF1">
    <property type="entry name" value="MANNOSYL-D-GLYCERATE TRANSPORT_METABOLISM SYSTEM REPRESSOR MNGR-RELATED"/>
    <property type="match status" value="1"/>
</dbReference>
<proteinExistence type="predicted"/>
<keyword evidence="2" id="KW-0238">DNA-binding</keyword>
<keyword evidence="3" id="KW-0804">Transcription</keyword>
<dbReference type="EMBL" id="UZWD01000004">
    <property type="protein sequence ID" value="VDS03268.1"/>
    <property type="molecule type" value="Genomic_DNA"/>
</dbReference>
<dbReference type="Proteomes" id="UP000268844">
    <property type="component" value="Unassembled WGS sequence"/>
</dbReference>
<dbReference type="InterPro" id="IPR000524">
    <property type="entry name" value="Tscrpt_reg_HTH_GntR"/>
</dbReference>
<dbReference type="PRINTS" id="PR00035">
    <property type="entry name" value="HTHGNTR"/>
</dbReference>
<dbReference type="InterPro" id="IPR011663">
    <property type="entry name" value="UTRA"/>
</dbReference>
<dbReference type="RefSeq" id="WP_126148858.1">
    <property type="nucleotide sequence ID" value="NZ_JBHTMH010000001.1"/>
</dbReference>
<evidence type="ECO:0000256" key="1">
    <source>
        <dbReference type="ARBA" id="ARBA00023015"/>
    </source>
</evidence>
<feature type="domain" description="HTH gntR-type" evidence="4">
    <location>
        <begin position="11"/>
        <end position="79"/>
    </location>
</feature>
<gene>
    <name evidence="5" type="primary">yvoA_1</name>
    <name evidence="5" type="ORF">DEVEQU_00389</name>
</gene>
<keyword evidence="1" id="KW-0805">Transcription regulation</keyword>
<evidence type="ECO:0000313" key="6">
    <source>
        <dbReference type="Proteomes" id="UP000268844"/>
    </source>
</evidence>
<dbReference type="CDD" id="cd07377">
    <property type="entry name" value="WHTH_GntR"/>
    <property type="match status" value="1"/>
</dbReference>
<dbReference type="SMART" id="SM00345">
    <property type="entry name" value="HTH_GNTR"/>
    <property type="match status" value="1"/>
</dbReference>
<sequence length="247" mass="26972">MYNAISRDSPLPLYKQVKTRILEMLYGGKIPANGKVPSERELVDVLGVSRITARQALRELVAEGHLVAQPGKGFYATGGSQRGHELELLRSFTETALAHDQVPGSRILEARRSAAEADIAHALKLDSGQHVTSLRRLRLLDGEPVAIGHDWIPLALAPDLADQDWNVPNRSLYAELRNRYGLVPHGGETVLSATIATPEDAALLQLSSPAAVLKVVQVAYDTIGRPINLTRTLHHPEKYPLRLAQGT</sequence>
<dbReference type="Pfam" id="PF00392">
    <property type="entry name" value="GntR"/>
    <property type="match status" value="1"/>
</dbReference>
<dbReference type="PROSITE" id="PS50949">
    <property type="entry name" value="HTH_GNTR"/>
    <property type="match status" value="1"/>
</dbReference>
<dbReference type="SUPFAM" id="SSF46785">
    <property type="entry name" value="Winged helix' DNA-binding domain"/>
    <property type="match status" value="1"/>
</dbReference>
<evidence type="ECO:0000313" key="5">
    <source>
        <dbReference type="EMBL" id="VDS03268.1"/>
    </source>
</evidence>
<accession>A0A3S4GFD8</accession>
<dbReference type="InterPro" id="IPR036390">
    <property type="entry name" value="WH_DNA-bd_sf"/>
</dbReference>
<dbReference type="AlphaFoldDB" id="A0A3S4GFD8"/>
<dbReference type="PANTHER" id="PTHR44846">
    <property type="entry name" value="MANNOSYL-D-GLYCERATE TRANSPORT/METABOLISM SYSTEM REPRESSOR MNGR-RELATED"/>
    <property type="match status" value="1"/>
</dbReference>
<evidence type="ECO:0000256" key="2">
    <source>
        <dbReference type="ARBA" id="ARBA00023125"/>
    </source>
</evidence>
<dbReference type="GO" id="GO:0003700">
    <property type="term" value="F:DNA-binding transcription factor activity"/>
    <property type="evidence" value="ECO:0007669"/>
    <property type="project" value="InterPro"/>
</dbReference>